<comment type="caution">
    <text evidence="2">The sequence shown here is derived from an EMBL/GenBank/DDBJ whole genome shotgun (WGS) entry which is preliminary data.</text>
</comment>
<evidence type="ECO:0000256" key="1">
    <source>
        <dbReference type="SAM" id="MobiDB-lite"/>
    </source>
</evidence>
<dbReference type="Proteomes" id="UP001295684">
    <property type="component" value="Unassembled WGS sequence"/>
</dbReference>
<evidence type="ECO:0000313" key="2">
    <source>
        <dbReference type="EMBL" id="CAI2362446.1"/>
    </source>
</evidence>
<sequence length="534" mass="61096">MLSSPNRKTTRRSNGSLVSVASNTNLSSKISKNPIKDVVIYDLQQSRGSSFKRARSPSPKSGIQSPQRFFRNSGINKTEPMVNLREKGSRAIRTLKKNPKFKKKLRVAPSKDSRSYKRVMKQSKTIKNYKKAHNQRLCPFSSHSKIKNICFISMQKKIMLHKKKNKDQAVRVHKNRVFRPKTERTSQIGQIGCGETGDKEYFELDVDGKDNMFNMSIEDRNKSTLQTSKPTKNPIDIQKIIHNMNHISTKPTLLTTNPITKEDPSWGTGTKKAHELVHLAEEKGYYEHLSTFLEGTIHKRREAACTSIVPYPHEDPNPKKFRDVVVDTGECSFNSLTFKNSLVKELSLTKVTLGNHLKQPMASKTLVAKNNRIKSNSRKENKIETSLSLNQLRRKRARPTTAIVSFKEKRAKNLHQLRNASKSKQKKMVVTSLLNDDLNYGNFNKRSISTIDDHKKKFMCNQPQKVRLKSKRNSQTGETPPLLYRKGKLPSNLKNKKPTKGGLSHYKKDLTIDPYSLQKSHQLKNLYTKDSSKI</sequence>
<reference evidence="2" key="1">
    <citation type="submission" date="2023-07" db="EMBL/GenBank/DDBJ databases">
        <authorList>
            <consortium name="AG Swart"/>
            <person name="Singh M."/>
            <person name="Singh A."/>
            <person name="Seah K."/>
            <person name="Emmerich C."/>
        </authorList>
    </citation>
    <scope>NUCLEOTIDE SEQUENCE</scope>
    <source>
        <strain evidence="2">DP1</strain>
    </source>
</reference>
<gene>
    <name evidence="2" type="ORF">ECRASSUSDP1_LOCUS3769</name>
</gene>
<keyword evidence="3" id="KW-1185">Reference proteome</keyword>
<feature type="region of interest" description="Disordered" evidence="1">
    <location>
        <begin position="467"/>
        <end position="507"/>
    </location>
</feature>
<organism evidence="2 3">
    <name type="scientific">Euplotes crassus</name>
    <dbReference type="NCBI Taxonomy" id="5936"/>
    <lineage>
        <taxon>Eukaryota</taxon>
        <taxon>Sar</taxon>
        <taxon>Alveolata</taxon>
        <taxon>Ciliophora</taxon>
        <taxon>Intramacronucleata</taxon>
        <taxon>Spirotrichea</taxon>
        <taxon>Hypotrichia</taxon>
        <taxon>Euplotida</taxon>
        <taxon>Euplotidae</taxon>
        <taxon>Moneuplotes</taxon>
    </lineage>
</organism>
<evidence type="ECO:0000313" key="3">
    <source>
        <dbReference type="Proteomes" id="UP001295684"/>
    </source>
</evidence>
<feature type="region of interest" description="Disordered" evidence="1">
    <location>
        <begin position="47"/>
        <end position="68"/>
    </location>
</feature>
<dbReference type="AlphaFoldDB" id="A0AAD1X9A5"/>
<proteinExistence type="predicted"/>
<name>A0AAD1X9A5_EUPCR</name>
<accession>A0AAD1X9A5</accession>
<feature type="region of interest" description="Disordered" evidence="1">
    <location>
        <begin position="1"/>
        <end position="20"/>
    </location>
</feature>
<feature type="compositionally biased region" description="Polar residues" evidence="1">
    <location>
        <begin position="58"/>
        <end position="67"/>
    </location>
</feature>
<protein>
    <submittedName>
        <fullName evidence="2">Uncharacterized protein</fullName>
    </submittedName>
</protein>
<dbReference type="EMBL" id="CAMPGE010003607">
    <property type="protein sequence ID" value="CAI2362446.1"/>
    <property type="molecule type" value="Genomic_DNA"/>
</dbReference>